<evidence type="ECO:0000256" key="5">
    <source>
        <dbReference type="ARBA" id="ARBA00023054"/>
    </source>
</evidence>
<dbReference type="NCBIfam" id="TIGR03544">
    <property type="entry name" value="DivI1A_domain"/>
    <property type="match status" value="1"/>
</dbReference>
<evidence type="ECO:0000256" key="7">
    <source>
        <dbReference type="SAM" id="Coils"/>
    </source>
</evidence>
<reference evidence="8" key="1">
    <citation type="submission" date="2020-07" db="EMBL/GenBank/DDBJ databases">
        <title>Huge and variable diversity of episymbiotic CPR bacteria and DPANN archaea in groundwater ecosystems.</title>
        <authorList>
            <person name="He C.Y."/>
            <person name="Keren R."/>
            <person name="Whittaker M."/>
            <person name="Farag I.F."/>
            <person name="Doudna J."/>
            <person name="Cate J.H.D."/>
            <person name="Banfield J.F."/>
        </authorList>
    </citation>
    <scope>NUCLEOTIDE SEQUENCE</scope>
    <source>
        <strain evidence="8">NC_groundwater_763_Ag_S-0.2um_68_21</strain>
    </source>
</reference>
<dbReference type="Gene3D" id="6.10.250.660">
    <property type="match status" value="1"/>
</dbReference>
<accession>A0A932HYQ7</accession>
<dbReference type="Pfam" id="PF05103">
    <property type="entry name" value="DivIVA"/>
    <property type="match status" value="1"/>
</dbReference>
<dbReference type="GO" id="GO:0005737">
    <property type="term" value="C:cytoplasm"/>
    <property type="evidence" value="ECO:0007669"/>
    <property type="project" value="UniProtKB-SubCell"/>
</dbReference>
<dbReference type="InterPro" id="IPR007793">
    <property type="entry name" value="DivIVA_fam"/>
</dbReference>
<feature type="coiled-coil region" evidence="7">
    <location>
        <begin position="29"/>
        <end position="131"/>
    </location>
</feature>
<keyword evidence="3" id="KW-0963">Cytoplasm</keyword>
<organism evidence="8 9">
    <name type="scientific">Tectimicrobiota bacterium</name>
    <dbReference type="NCBI Taxonomy" id="2528274"/>
    <lineage>
        <taxon>Bacteria</taxon>
        <taxon>Pseudomonadati</taxon>
        <taxon>Nitrospinota/Tectimicrobiota group</taxon>
        <taxon>Candidatus Tectimicrobiota</taxon>
    </lineage>
</organism>
<gene>
    <name evidence="8" type="ORF">HYZ11_07890</name>
</gene>
<evidence type="ECO:0000256" key="2">
    <source>
        <dbReference type="ARBA" id="ARBA00009008"/>
    </source>
</evidence>
<sequence length="183" mass="21116">MRMTGEDIRRQEFPIRLRGYNRLDVDAFLHAAADAVDELMRRNEELDGRCAELTAQVQALKEREETLQRALVAVNDLREEAGRRAQEIRQQAEREAERMAEEAEEAARRVREDAESEVVRMREEAEALLHRQGKMVRSMLDTIRAQLRLAEQEDERLGHDLARLEGREGGKVISISKAEGDRP</sequence>
<dbReference type="InterPro" id="IPR019933">
    <property type="entry name" value="DivIVA_domain"/>
</dbReference>
<protein>
    <submittedName>
        <fullName evidence="8">DivIVA domain-containing protein</fullName>
    </submittedName>
</protein>
<evidence type="ECO:0000256" key="3">
    <source>
        <dbReference type="ARBA" id="ARBA00022490"/>
    </source>
</evidence>
<comment type="similarity">
    <text evidence="2">Belongs to the DivIVA family.</text>
</comment>
<dbReference type="EMBL" id="JACPUR010000017">
    <property type="protein sequence ID" value="MBI3127508.1"/>
    <property type="molecule type" value="Genomic_DNA"/>
</dbReference>
<evidence type="ECO:0000256" key="4">
    <source>
        <dbReference type="ARBA" id="ARBA00022618"/>
    </source>
</evidence>
<dbReference type="GO" id="GO:0051301">
    <property type="term" value="P:cell division"/>
    <property type="evidence" value="ECO:0007669"/>
    <property type="project" value="UniProtKB-KW"/>
</dbReference>
<proteinExistence type="inferred from homology"/>
<comment type="subcellular location">
    <subcellularLocation>
        <location evidence="1">Cytoplasm</location>
    </subcellularLocation>
</comment>
<keyword evidence="4" id="KW-0132">Cell division</keyword>
<dbReference type="PANTHER" id="PTHR35794">
    <property type="entry name" value="CELL DIVISION PROTEIN DIVIVA"/>
    <property type="match status" value="1"/>
</dbReference>
<dbReference type="Proteomes" id="UP000782312">
    <property type="component" value="Unassembled WGS sequence"/>
</dbReference>
<evidence type="ECO:0000256" key="1">
    <source>
        <dbReference type="ARBA" id="ARBA00004496"/>
    </source>
</evidence>
<keyword evidence="5 7" id="KW-0175">Coiled coil</keyword>
<name>A0A932HYQ7_UNCTE</name>
<keyword evidence="6" id="KW-0131">Cell cycle</keyword>
<dbReference type="PANTHER" id="PTHR35794:SF2">
    <property type="entry name" value="CELL DIVISION PROTEIN DIVIVA"/>
    <property type="match status" value="1"/>
</dbReference>
<evidence type="ECO:0000313" key="9">
    <source>
        <dbReference type="Proteomes" id="UP000782312"/>
    </source>
</evidence>
<evidence type="ECO:0000256" key="6">
    <source>
        <dbReference type="ARBA" id="ARBA00023306"/>
    </source>
</evidence>
<evidence type="ECO:0000313" key="8">
    <source>
        <dbReference type="EMBL" id="MBI3127508.1"/>
    </source>
</evidence>
<comment type="caution">
    <text evidence="8">The sequence shown here is derived from an EMBL/GenBank/DDBJ whole genome shotgun (WGS) entry which is preliminary data.</text>
</comment>
<dbReference type="AlphaFoldDB" id="A0A932HYQ7"/>